<dbReference type="Gene3D" id="3.40.570.10">
    <property type="entry name" value="Extracellular Endonuclease, subunit A"/>
    <property type="match status" value="1"/>
</dbReference>
<evidence type="ECO:0000313" key="5">
    <source>
        <dbReference type="Proteomes" id="UP000561726"/>
    </source>
</evidence>
<comment type="caution">
    <text evidence="2">The sequence shown here is derived from an EMBL/GenBank/DDBJ whole genome shotgun (WGS) entry which is preliminary data.</text>
</comment>
<dbReference type="STRING" id="1001240.GY21_19465"/>
<keyword evidence="4" id="KW-1185">Reference proteome</keyword>
<dbReference type="InterPro" id="IPR044929">
    <property type="entry name" value="DNA/RNA_non-sp_Endonuclease_sf"/>
</dbReference>
<feature type="domain" description="Type VII secretion system protein EssD-like" evidence="1">
    <location>
        <begin position="644"/>
        <end position="762"/>
    </location>
</feature>
<evidence type="ECO:0000259" key="1">
    <source>
        <dbReference type="Pfam" id="PF13930"/>
    </source>
</evidence>
<dbReference type="RefSeq" id="WP_035839998.1">
    <property type="nucleotide sequence ID" value="NZ_JACHBQ010000001.1"/>
</dbReference>
<proteinExistence type="predicted"/>
<dbReference type="InterPro" id="IPR044927">
    <property type="entry name" value="Endonuclea_NS_2"/>
</dbReference>
<reference evidence="3 5" key="2">
    <citation type="submission" date="2020-08" db="EMBL/GenBank/DDBJ databases">
        <title>Sequencing the genomes of 1000 actinobacteria strains.</title>
        <authorList>
            <person name="Klenk H.-P."/>
        </authorList>
    </citation>
    <scope>NUCLEOTIDE SEQUENCE [LARGE SCALE GENOMIC DNA]</scope>
    <source>
        <strain evidence="3 5">DSM 21065</strain>
    </source>
</reference>
<dbReference type="Proteomes" id="UP000029864">
    <property type="component" value="Unassembled WGS sequence"/>
</dbReference>
<evidence type="ECO:0000313" key="2">
    <source>
        <dbReference type="EMBL" id="KGJ71836.1"/>
    </source>
</evidence>
<dbReference type="eggNOG" id="COG3210">
    <property type="taxonomic scope" value="Bacteria"/>
</dbReference>
<reference evidence="2 4" key="1">
    <citation type="submission" date="2014-08" db="EMBL/GenBank/DDBJ databases">
        <authorList>
            <person name="Sisinthy S."/>
        </authorList>
    </citation>
    <scope>NUCLEOTIDE SEQUENCE [LARGE SCALE GENOMIC DNA]</scope>
    <source>
        <strain evidence="2 4">RuG17</strain>
    </source>
</reference>
<dbReference type="Proteomes" id="UP000561726">
    <property type="component" value="Unassembled WGS sequence"/>
</dbReference>
<dbReference type="EMBL" id="JACHBQ010000001">
    <property type="protein sequence ID" value="MBB5643549.1"/>
    <property type="molecule type" value="Genomic_DNA"/>
</dbReference>
<accession>A0A099J0P9</accession>
<name>A0A099J0P9_9MICO</name>
<evidence type="ECO:0000313" key="3">
    <source>
        <dbReference type="EMBL" id="MBB5643549.1"/>
    </source>
</evidence>
<dbReference type="EMBL" id="JPXF01000125">
    <property type="protein sequence ID" value="KGJ71836.1"/>
    <property type="molecule type" value="Genomic_DNA"/>
</dbReference>
<dbReference type="AlphaFoldDB" id="A0A099J0P9"/>
<evidence type="ECO:0000313" key="4">
    <source>
        <dbReference type="Proteomes" id="UP000029864"/>
    </source>
</evidence>
<organism evidence="2 4">
    <name type="scientific">Cryobacterium roopkundense</name>
    <dbReference type="NCBI Taxonomy" id="1001240"/>
    <lineage>
        <taxon>Bacteria</taxon>
        <taxon>Bacillati</taxon>
        <taxon>Actinomycetota</taxon>
        <taxon>Actinomycetes</taxon>
        <taxon>Micrococcales</taxon>
        <taxon>Microbacteriaceae</taxon>
        <taxon>Cryobacterium</taxon>
    </lineage>
</organism>
<dbReference type="OrthoDB" id="3259283at2"/>
<protein>
    <recommendedName>
        <fullName evidence="1">Type VII secretion system protein EssD-like domain-containing protein</fullName>
    </recommendedName>
</protein>
<gene>
    <name evidence="3" type="ORF">BJ997_004097</name>
    <name evidence="2" type="ORF">GY21_19465</name>
</gene>
<dbReference type="Pfam" id="PF13930">
    <property type="entry name" value="Endonuclea_NS_2"/>
    <property type="match status" value="1"/>
</dbReference>
<sequence length="774" mass="80091">MLASGEVQPDSDLIKPELIPGDDIDPAVIAGSATGFSSAATTVTDKGAAVVTQWAALSGVYAAPESPELLDVMNPVTVDSAALGQTFASLSKIIANFADDVAPVKTRLAALREEARVFVARVADGITVNIGDMEHPARDAGIVSFMVTDWVDMGPQVISWRQHQESVDMNKALVHRVNVEVAALQSIQADCVNAINALRTDTEVAAIIPITASDLDSGAIALPWGAATEGDRSYTELFGVGFVSSLKAMWDGSAALLSYNAVSGRWGDLGTTGTALSSLGMTVAGVALFFGAGPALAWREDVHVPGWLQPVDDFMDDALAHSSAAGNGFIAADQWADNPASAAGSVAANVLTLAIGGPAVAGGKAATLGGRAVTIIGHAAEFVVPMGSWAVRGATSGLLHAGQGLSVIADAARLSLVTGVSTSRVALAEALRTVGDSIPAVSIVPGYSAVTPDGAGFGAAPRLVVGEPGSGGSFLHSVADRVDATRADGPVPPAAGQLDVQPTSTSDTLTADTGAAVHRPDGDGVGGGLEVKGDVGPPEMGPRAIPQDYPRPPVGHEVHASGRDLPGSRTPFAARTDLLPDTVYHVEGRGDFYTNSHGTVNYVETTYGGTRNLNADLMHPQPDTTYVVHPSVVDPIDGASYAHVFQTDDQAHTVLAHTDRLAFGDADRSPSIQSTVAAWGGAQYDGGHLWAKGFGGGGEYTNMSAMLTELNRGGGNSYFNLENTWRGMLKADPNTKIEVDIRPHYPDGEKVPDVFTVRFAIDGERSTTRRFENG</sequence>